<dbReference type="VEuPathDB" id="FungiDB:ASPZODRAFT_70550"/>
<dbReference type="AlphaFoldDB" id="A0A1L9SD42"/>
<evidence type="ECO:0000313" key="2">
    <source>
        <dbReference type="Proteomes" id="UP000184188"/>
    </source>
</evidence>
<organism evidence="1 2">
    <name type="scientific">Penicilliopsis zonata CBS 506.65</name>
    <dbReference type="NCBI Taxonomy" id="1073090"/>
    <lineage>
        <taxon>Eukaryota</taxon>
        <taxon>Fungi</taxon>
        <taxon>Dikarya</taxon>
        <taxon>Ascomycota</taxon>
        <taxon>Pezizomycotina</taxon>
        <taxon>Eurotiomycetes</taxon>
        <taxon>Eurotiomycetidae</taxon>
        <taxon>Eurotiales</taxon>
        <taxon>Aspergillaceae</taxon>
        <taxon>Penicilliopsis</taxon>
    </lineage>
</organism>
<protein>
    <submittedName>
        <fullName evidence="1">Uncharacterized protein</fullName>
    </submittedName>
</protein>
<dbReference type="PANTHER" id="PTHR34724:SF2">
    <property type="entry name" value="OS12G0596101 PROTEIN"/>
    <property type="match status" value="1"/>
</dbReference>
<proteinExistence type="predicted"/>
<dbReference type="PANTHER" id="PTHR34724">
    <property type="entry name" value="OS12G0596101 PROTEIN"/>
    <property type="match status" value="1"/>
</dbReference>
<dbReference type="Proteomes" id="UP000184188">
    <property type="component" value="Unassembled WGS sequence"/>
</dbReference>
<dbReference type="EMBL" id="KV878346">
    <property type="protein sequence ID" value="OJJ45007.1"/>
    <property type="molecule type" value="Genomic_DNA"/>
</dbReference>
<dbReference type="GeneID" id="34616143"/>
<accession>A0A1L9SD42</accession>
<evidence type="ECO:0000313" key="1">
    <source>
        <dbReference type="EMBL" id="OJJ45007.1"/>
    </source>
</evidence>
<name>A0A1L9SD42_9EURO</name>
<keyword evidence="2" id="KW-1185">Reference proteome</keyword>
<reference evidence="2" key="1">
    <citation type="journal article" date="2017" name="Genome Biol.">
        <title>Comparative genomics reveals high biological diversity and specific adaptations in the industrially and medically important fungal genus Aspergillus.</title>
        <authorList>
            <person name="de Vries R.P."/>
            <person name="Riley R."/>
            <person name="Wiebenga A."/>
            <person name="Aguilar-Osorio G."/>
            <person name="Amillis S."/>
            <person name="Uchima C.A."/>
            <person name="Anderluh G."/>
            <person name="Asadollahi M."/>
            <person name="Askin M."/>
            <person name="Barry K."/>
            <person name="Battaglia E."/>
            <person name="Bayram O."/>
            <person name="Benocci T."/>
            <person name="Braus-Stromeyer S.A."/>
            <person name="Caldana C."/>
            <person name="Canovas D."/>
            <person name="Cerqueira G.C."/>
            <person name="Chen F."/>
            <person name="Chen W."/>
            <person name="Choi C."/>
            <person name="Clum A."/>
            <person name="Dos Santos R.A."/>
            <person name="Damasio A.R."/>
            <person name="Diallinas G."/>
            <person name="Emri T."/>
            <person name="Fekete E."/>
            <person name="Flipphi M."/>
            <person name="Freyberg S."/>
            <person name="Gallo A."/>
            <person name="Gournas C."/>
            <person name="Habgood R."/>
            <person name="Hainaut M."/>
            <person name="Harispe M.L."/>
            <person name="Henrissat B."/>
            <person name="Hilden K.S."/>
            <person name="Hope R."/>
            <person name="Hossain A."/>
            <person name="Karabika E."/>
            <person name="Karaffa L."/>
            <person name="Karanyi Z."/>
            <person name="Krasevec N."/>
            <person name="Kuo A."/>
            <person name="Kusch H."/>
            <person name="LaButti K."/>
            <person name="Lagendijk E.L."/>
            <person name="Lapidus A."/>
            <person name="Levasseur A."/>
            <person name="Lindquist E."/>
            <person name="Lipzen A."/>
            <person name="Logrieco A.F."/>
            <person name="MacCabe A."/>
            <person name="Maekelae M.R."/>
            <person name="Malavazi I."/>
            <person name="Melin P."/>
            <person name="Meyer V."/>
            <person name="Mielnichuk N."/>
            <person name="Miskei M."/>
            <person name="Molnar A.P."/>
            <person name="Mule G."/>
            <person name="Ngan C.Y."/>
            <person name="Orejas M."/>
            <person name="Orosz E."/>
            <person name="Ouedraogo J.P."/>
            <person name="Overkamp K.M."/>
            <person name="Park H.-S."/>
            <person name="Perrone G."/>
            <person name="Piumi F."/>
            <person name="Punt P.J."/>
            <person name="Ram A.F."/>
            <person name="Ramon A."/>
            <person name="Rauscher S."/>
            <person name="Record E."/>
            <person name="Riano-Pachon D.M."/>
            <person name="Robert V."/>
            <person name="Roehrig J."/>
            <person name="Ruller R."/>
            <person name="Salamov A."/>
            <person name="Salih N.S."/>
            <person name="Samson R.A."/>
            <person name="Sandor E."/>
            <person name="Sanguinetti M."/>
            <person name="Schuetze T."/>
            <person name="Sepcic K."/>
            <person name="Shelest E."/>
            <person name="Sherlock G."/>
            <person name="Sophianopoulou V."/>
            <person name="Squina F.M."/>
            <person name="Sun H."/>
            <person name="Susca A."/>
            <person name="Todd R.B."/>
            <person name="Tsang A."/>
            <person name="Unkles S.E."/>
            <person name="van de Wiele N."/>
            <person name="van Rossen-Uffink D."/>
            <person name="Oliveira J.V."/>
            <person name="Vesth T.C."/>
            <person name="Visser J."/>
            <person name="Yu J.-H."/>
            <person name="Zhou M."/>
            <person name="Andersen M.R."/>
            <person name="Archer D.B."/>
            <person name="Baker S.E."/>
            <person name="Benoit I."/>
            <person name="Brakhage A.A."/>
            <person name="Braus G.H."/>
            <person name="Fischer R."/>
            <person name="Frisvad J.C."/>
            <person name="Goldman G.H."/>
            <person name="Houbraken J."/>
            <person name="Oakley B."/>
            <person name="Pocsi I."/>
            <person name="Scazzocchio C."/>
            <person name="Seiboth B."/>
            <person name="vanKuyk P.A."/>
            <person name="Wortman J."/>
            <person name="Dyer P.S."/>
            <person name="Grigoriev I.V."/>
        </authorList>
    </citation>
    <scope>NUCLEOTIDE SEQUENCE [LARGE SCALE GENOMIC DNA]</scope>
    <source>
        <strain evidence="2">CBS 506.65</strain>
    </source>
</reference>
<sequence>MCRPTTCPTCQKTTWMGCGRHVPSVMDAIDASQWCECKPQVEKEGKMYPPGPK</sequence>
<gene>
    <name evidence="1" type="ORF">ASPZODRAFT_70550</name>
</gene>
<dbReference type="RefSeq" id="XP_022579517.1">
    <property type="nucleotide sequence ID" value="XM_022729679.1"/>
</dbReference>
<dbReference type="OrthoDB" id="88410at2759"/>